<comment type="similarity">
    <text evidence="5">Belongs to the ABC transporter superfamily. Sulfate/tungstate importer (TC 3.A.1.6) family.</text>
</comment>
<dbReference type="Pfam" id="PF08402">
    <property type="entry name" value="TOBE_2"/>
    <property type="match status" value="1"/>
</dbReference>
<keyword evidence="12" id="KW-1185">Reference proteome</keyword>
<sequence>MITVDNLKKDFGSTQVLRGVNLNVSEGEIFVIIGPSGQGKSTLLRTIDTLEIPTSGDIKIRDESLYSNGDSRHHDIRKKIGMVFQNPAIFQGTVFENVAYGLRFRKISSRDMHERVSQTLREVGLEGYEKRVARSLSGGEKQRVAFARTMVTRPEIILLDEPTSNVDPITTEKIEEIIHYTRDTYNTTIIMNTHDMLQGQRMGDRIGVMMNGRIMQAGTPKEIFTLPANGDIARFVGFENVFDGEIRKNDAGTAVIRSGTTEIYGETLFSVGDTVTWCIRTEDMHLHMKVAYEGHTDNIRNHLRGTVTGIALVGPRHHVMVDCGILLELVVSWRFADRVKVKPGDHVRVSFNPEAVHVMPR</sequence>
<evidence type="ECO:0000256" key="8">
    <source>
        <dbReference type="ARBA" id="ARBA00041133"/>
    </source>
</evidence>
<dbReference type="SUPFAM" id="SSF50331">
    <property type="entry name" value="MOP-like"/>
    <property type="match status" value="1"/>
</dbReference>
<dbReference type="GO" id="GO:0043190">
    <property type="term" value="C:ATP-binding cassette (ABC) transporter complex"/>
    <property type="evidence" value="ECO:0007669"/>
    <property type="project" value="InterPro"/>
</dbReference>
<dbReference type="InterPro" id="IPR050093">
    <property type="entry name" value="ABC_SmlMolc_Importer"/>
</dbReference>
<dbReference type="Gene3D" id="2.40.50.100">
    <property type="match status" value="1"/>
</dbReference>
<dbReference type="InterPro" id="IPR008995">
    <property type="entry name" value="Mo/tungstate-bd_C_term_dom"/>
</dbReference>
<comment type="catalytic activity">
    <reaction evidence="9">
        <text>tungstate(in) + ATP + H2O = tungstate(out) + ADP + phosphate + H(+)</text>
        <dbReference type="Rhea" id="RHEA:35027"/>
        <dbReference type="ChEBI" id="CHEBI:15377"/>
        <dbReference type="ChEBI" id="CHEBI:15378"/>
        <dbReference type="ChEBI" id="CHEBI:30616"/>
        <dbReference type="ChEBI" id="CHEBI:43474"/>
        <dbReference type="ChEBI" id="CHEBI:46502"/>
        <dbReference type="ChEBI" id="CHEBI:456216"/>
        <dbReference type="EC" id="7.3.2.6"/>
    </reaction>
</comment>
<comment type="subcellular location">
    <subcellularLocation>
        <location evidence="1">Cell membrane</location>
        <topology evidence="1">Peripheral membrane protein</topology>
    </subcellularLocation>
</comment>
<evidence type="ECO:0000256" key="5">
    <source>
        <dbReference type="ARBA" id="ARBA00038307"/>
    </source>
</evidence>
<accession>A0A9Q4KRJ8</accession>
<evidence type="ECO:0000256" key="2">
    <source>
        <dbReference type="ARBA" id="ARBA00022448"/>
    </source>
</evidence>
<keyword evidence="4 11" id="KW-0067">ATP-binding</keyword>
<keyword evidence="2" id="KW-0813">Transport</keyword>
<dbReference type="SUPFAM" id="SSF52540">
    <property type="entry name" value="P-loop containing nucleoside triphosphate hydrolases"/>
    <property type="match status" value="1"/>
</dbReference>
<dbReference type="GO" id="GO:0016887">
    <property type="term" value="F:ATP hydrolysis activity"/>
    <property type="evidence" value="ECO:0007669"/>
    <property type="project" value="InterPro"/>
</dbReference>
<reference evidence="11" key="1">
    <citation type="submission" date="2022-01" db="EMBL/GenBank/DDBJ databases">
        <title>Draft genome of Methanogenium marinum DSM 15558.</title>
        <authorList>
            <person name="Chen S.-C."/>
            <person name="You Y.-T."/>
        </authorList>
    </citation>
    <scope>NUCLEOTIDE SEQUENCE</scope>
    <source>
        <strain evidence="11">DSM 15558</strain>
    </source>
</reference>
<dbReference type="GO" id="GO:1901238">
    <property type="term" value="F:ABC-type tungstate transporter activity"/>
    <property type="evidence" value="ECO:0007669"/>
    <property type="project" value="UniProtKB-EC"/>
</dbReference>
<dbReference type="GO" id="GO:0005315">
    <property type="term" value="F:phosphate transmembrane transporter activity"/>
    <property type="evidence" value="ECO:0007669"/>
    <property type="project" value="InterPro"/>
</dbReference>
<protein>
    <recommendedName>
        <fullName evidence="8">Molybdate/tungstate import ATP-binding protein WtpC</fullName>
        <ecNumber evidence="7">7.3.2.6</ecNumber>
    </recommendedName>
</protein>
<dbReference type="EC" id="7.3.2.6" evidence="7"/>
<dbReference type="PANTHER" id="PTHR42781:SF9">
    <property type="entry name" value="AMINO ACID ABC TRANSPORTER, ATP-BINDING PROTEIN-RELATED"/>
    <property type="match status" value="1"/>
</dbReference>
<dbReference type="GO" id="GO:0035435">
    <property type="term" value="P:phosphate ion transmembrane transport"/>
    <property type="evidence" value="ECO:0007669"/>
    <property type="project" value="InterPro"/>
</dbReference>
<dbReference type="RefSeq" id="WP_274924037.1">
    <property type="nucleotide sequence ID" value="NZ_JAKELO010000002.1"/>
</dbReference>
<dbReference type="Pfam" id="PF00005">
    <property type="entry name" value="ABC_tran"/>
    <property type="match status" value="1"/>
</dbReference>
<evidence type="ECO:0000256" key="9">
    <source>
        <dbReference type="ARBA" id="ARBA00047936"/>
    </source>
</evidence>
<dbReference type="EMBL" id="JAKELO010000002">
    <property type="protein sequence ID" value="MDE4907382.1"/>
    <property type="molecule type" value="Genomic_DNA"/>
</dbReference>
<evidence type="ECO:0000256" key="3">
    <source>
        <dbReference type="ARBA" id="ARBA00022741"/>
    </source>
</evidence>
<name>A0A9Q4KRJ8_9EURY</name>
<dbReference type="InterPro" id="IPR003593">
    <property type="entry name" value="AAA+_ATPase"/>
</dbReference>
<organism evidence="11 12">
    <name type="scientific">Methanogenium marinum</name>
    <dbReference type="NCBI Taxonomy" id="348610"/>
    <lineage>
        <taxon>Archaea</taxon>
        <taxon>Methanobacteriati</taxon>
        <taxon>Methanobacteriota</taxon>
        <taxon>Stenosarchaea group</taxon>
        <taxon>Methanomicrobia</taxon>
        <taxon>Methanomicrobiales</taxon>
        <taxon>Methanomicrobiaceae</taxon>
        <taxon>Methanogenium</taxon>
    </lineage>
</organism>
<dbReference type="PANTHER" id="PTHR42781">
    <property type="entry name" value="SPERMIDINE/PUTRESCINE IMPORT ATP-BINDING PROTEIN POTA"/>
    <property type="match status" value="1"/>
</dbReference>
<evidence type="ECO:0000256" key="6">
    <source>
        <dbReference type="ARBA" id="ARBA00038781"/>
    </source>
</evidence>
<dbReference type="Proteomes" id="UP001143747">
    <property type="component" value="Unassembled WGS sequence"/>
</dbReference>
<dbReference type="InterPro" id="IPR005670">
    <property type="entry name" value="PstB-like"/>
</dbReference>
<dbReference type="Gene3D" id="3.40.50.300">
    <property type="entry name" value="P-loop containing nucleotide triphosphate hydrolases"/>
    <property type="match status" value="1"/>
</dbReference>
<evidence type="ECO:0000256" key="4">
    <source>
        <dbReference type="ARBA" id="ARBA00022840"/>
    </source>
</evidence>
<comment type="subunit">
    <text evidence="6">The complex is composed of two ATP-binding proteins (WtpC), two transmembrane proteins (WtpB) and a solute-binding protein (WtpA).</text>
</comment>
<evidence type="ECO:0000256" key="1">
    <source>
        <dbReference type="ARBA" id="ARBA00004202"/>
    </source>
</evidence>
<feature type="domain" description="ABC transporter" evidence="10">
    <location>
        <begin position="2"/>
        <end position="236"/>
    </location>
</feature>
<dbReference type="InterPro" id="IPR003439">
    <property type="entry name" value="ABC_transporter-like_ATP-bd"/>
</dbReference>
<dbReference type="InterPro" id="IPR013611">
    <property type="entry name" value="Transp-assoc_OB_typ2"/>
</dbReference>
<keyword evidence="3" id="KW-0547">Nucleotide-binding</keyword>
<evidence type="ECO:0000259" key="10">
    <source>
        <dbReference type="PROSITE" id="PS50893"/>
    </source>
</evidence>
<dbReference type="InterPro" id="IPR017871">
    <property type="entry name" value="ABC_transporter-like_CS"/>
</dbReference>
<dbReference type="GO" id="GO:0005524">
    <property type="term" value="F:ATP binding"/>
    <property type="evidence" value="ECO:0007669"/>
    <property type="project" value="UniProtKB-KW"/>
</dbReference>
<evidence type="ECO:0000256" key="7">
    <source>
        <dbReference type="ARBA" id="ARBA00039025"/>
    </source>
</evidence>
<proteinExistence type="inferred from homology"/>
<dbReference type="PROSITE" id="PS50893">
    <property type="entry name" value="ABC_TRANSPORTER_2"/>
    <property type="match status" value="1"/>
</dbReference>
<dbReference type="InterPro" id="IPR027417">
    <property type="entry name" value="P-loop_NTPase"/>
</dbReference>
<evidence type="ECO:0000313" key="12">
    <source>
        <dbReference type="Proteomes" id="UP001143747"/>
    </source>
</evidence>
<dbReference type="CDD" id="cd03260">
    <property type="entry name" value="ABC_PstB_phosphate_transporter"/>
    <property type="match status" value="1"/>
</dbReference>
<dbReference type="PROSITE" id="PS00211">
    <property type="entry name" value="ABC_TRANSPORTER_1"/>
    <property type="match status" value="1"/>
</dbReference>
<comment type="caution">
    <text evidence="11">The sequence shown here is derived from an EMBL/GenBank/DDBJ whole genome shotgun (WGS) entry which is preliminary data.</text>
</comment>
<dbReference type="SMART" id="SM00382">
    <property type="entry name" value="AAA"/>
    <property type="match status" value="1"/>
</dbReference>
<dbReference type="AlphaFoldDB" id="A0A9Q4KRJ8"/>
<evidence type="ECO:0000313" key="11">
    <source>
        <dbReference type="EMBL" id="MDE4907382.1"/>
    </source>
</evidence>
<gene>
    <name evidence="11" type="ORF">L0665_01945</name>
</gene>